<gene>
    <name evidence="5" type="ORF">B0H65DRAFT_419231</name>
</gene>
<dbReference type="SUPFAM" id="SSF53613">
    <property type="entry name" value="Ribokinase-like"/>
    <property type="match status" value="1"/>
</dbReference>
<dbReference type="InterPro" id="IPR034093">
    <property type="entry name" value="KHK"/>
</dbReference>
<dbReference type="Proteomes" id="UP001278500">
    <property type="component" value="Unassembled WGS sequence"/>
</dbReference>
<proteinExistence type="predicted"/>
<dbReference type="RefSeq" id="XP_062684212.1">
    <property type="nucleotide sequence ID" value="XM_062824196.1"/>
</dbReference>
<organism evidence="5 6">
    <name type="scientific">Neurospora tetraspora</name>
    <dbReference type="NCBI Taxonomy" id="94610"/>
    <lineage>
        <taxon>Eukaryota</taxon>
        <taxon>Fungi</taxon>
        <taxon>Dikarya</taxon>
        <taxon>Ascomycota</taxon>
        <taxon>Pezizomycotina</taxon>
        <taxon>Sordariomycetes</taxon>
        <taxon>Sordariomycetidae</taxon>
        <taxon>Sordariales</taxon>
        <taxon>Sordariaceae</taxon>
        <taxon>Neurospora</taxon>
    </lineage>
</organism>
<dbReference type="Pfam" id="PF00294">
    <property type="entry name" value="PfkB"/>
    <property type="match status" value="1"/>
</dbReference>
<reference evidence="5" key="2">
    <citation type="submission" date="2023-06" db="EMBL/GenBank/DDBJ databases">
        <authorList>
            <consortium name="Lawrence Berkeley National Laboratory"/>
            <person name="Haridas S."/>
            <person name="Hensen N."/>
            <person name="Bonometti L."/>
            <person name="Westerberg I."/>
            <person name="Brannstrom I.O."/>
            <person name="Guillou S."/>
            <person name="Cros-Aarteil S."/>
            <person name="Calhoun S."/>
            <person name="Kuo A."/>
            <person name="Mondo S."/>
            <person name="Pangilinan J."/>
            <person name="Riley R."/>
            <person name="Labutti K."/>
            <person name="Andreopoulos B."/>
            <person name="Lipzen A."/>
            <person name="Chen C."/>
            <person name="Yanf M."/>
            <person name="Daum C."/>
            <person name="Ng V."/>
            <person name="Clum A."/>
            <person name="Steindorff A."/>
            <person name="Ohm R."/>
            <person name="Martin F."/>
            <person name="Silar P."/>
            <person name="Natvig D."/>
            <person name="Lalanne C."/>
            <person name="Gautier V."/>
            <person name="Ament-Velasquez S.L."/>
            <person name="Kruys A."/>
            <person name="Hutchinson M.I."/>
            <person name="Powell A.J."/>
            <person name="Barry K."/>
            <person name="Miller A.N."/>
            <person name="Grigoriev I.V."/>
            <person name="Debuchy R."/>
            <person name="Gladieux P."/>
            <person name="Thoren M.H."/>
            <person name="Johannesson H."/>
        </authorList>
    </citation>
    <scope>NUCLEOTIDE SEQUENCE</scope>
    <source>
        <strain evidence="5">CBS 560.94</strain>
    </source>
</reference>
<dbReference type="InterPro" id="IPR052562">
    <property type="entry name" value="Ketohexokinase-related"/>
</dbReference>
<dbReference type="AlphaFoldDB" id="A0AAE0MTZ5"/>
<reference evidence="5" key="1">
    <citation type="journal article" date="2023" name="Mol. Phylogenet. Evol.">
        <title>Genome-scale phylogeny and comparative genomics of the fungal order Sordariales.</title>
        <authorList>
            <person name="Hensen N."/>
            <person name="Bonometti L."/>
            <person name="Westerberg I."/>
            <person name="Brannstrom I.O."/>
            <person name="Guillou S."/>
            <person name="Cros-Aarteil S."/>
            <person name="Calhoun S."/>
            <person name="Haridas S."/>
            <person name="Kuo A."/>
            <person name="Mondo S."/>
            <person name="Pangilinan J."/>
            <person name="Riley R."/>
            <person name="LaButti K."/>
            <person name="Andreopoulos B."/>
            <person name="Lipzen A."/>
            <person name="Chen C."/>
            <person name="Yan M."/>
            <person name="Daum C."/>
            <person name="Ng V."/>
            <person name="Clum A."/>
            <person name="Steindorff A."/>
            <person name="Ohm R.A."/>
            <person name="Martin F."/>
            <person name="Silar P."/>
            <person name="Natvig D.O."/>
            <person name="Lalanne C."/>
            <person name="Gautier V."/>
            <person name="Ament-Velasquez S.L."/>
            <person name="Kruys A."/>
            <person name="Hutchinson M.I."/>
            <person name="Powell A.J."/>
            <person name="Barry K."/>
            <person name="Miller A.N."/>
            <person name="Grigoriev I.V."/>
            <person name="Debuchy R."/>
            <person name="Gladieux P."/>
            <person name="Hiltunen Thoren M."/>
            <person name="Johannesson H."/>
        </authorList>
    </citation>
    <scope>NUCLEOTIDE SEQUENCE</scope>
    <source>
        <strain evidence="5">CBS 560.94</strain>
    </source>
</reference>
<name>A0AAE0MTZ5_9PEZI</name>
<dbReference type="PANTHER" id="PTHR42774">
    <property type="entry name" value="PHOSPHOTRANSFERASE SYSTEM TRANSPORT PROTEIN"/>
    <property type="match status" value="1"/>
</dbReference>
<dbReference type="CDD" id="cd01939">
    <property type="entry name" value="Ketohexokinase"/>
    <property type="match status" value="1"/>
</dbReference>
<feature type="compositionally biased region" description="Low complexity" evidence="3">
    <location>
        <begin position="129"/>
        <end position="143"/>
    </location>
</feature>
<dbReference type="Gene3D" id="3.40.1190.20">
    <property type="match status" value="1"/>
</dbReference>
<dbReference type="InterPro" id="IPR029056">
    <property type="entry name" value="Ribokinase-like"/>
</dbReference>
<dbReference type="GeneID" id="87861350"/>
<dbReference type="EMBL" id="JAUEPP010000002">
    <property type="protein sequence ID" value="KAK3350917.1"/>
    <property type="molecule type" value="Genomic_DNA"/>
</dbReference>
<feature type="region of interest" description="Disordered" evidence="3">
    <location>
        <begin position="119"/>
        <end position="143"/>
    </location>
</feature>
<keyword evidence="2" id="KW-0418">Kinase</keyword>
<keyword evidence="1" id="KW-0808">Transferase</keyword>
<protein>
    <submittedName>
        <fullName evidence="5">Ribokinase-like protein</fullName>
    </submittedName>
</protein>
<evidence type="ECO:0000256" key="2">
    <source>
        <dbReference type="ARBA" id="ARBA00022777"/>
    </source>
</evidence>
<dbReference type="InterPro" id="IPR011611">
    <property type="entry name" value="PfkB_dom"/>
</dbReference>
<evidence type="ECO:0000313" key="6">
    <source>
        <dbReference type="Proteomes" id="UP001278500"/>
    </source>
</evidence>
<dbReference type="GO" id="GO:0006000">
    <property type="term" value="P:fructose metabolic process"/>
    <property type="evidence" value="ECO:0007669"/>
    <property type="project" value="InterPro"/>
</dbReference>
<keyword evidence="6" id="KW-1185">Reference proteome</keyword>
<dbReference type="InterPro" id="IPR002173">
    <property type="entry name" value="Carboh/pur_kinase_PfkB_CS"/>
</dbReference>
<dbReference type="PROSITE" id="PS00584">
    <property type="entry name" value="PFKB_KINASES_2"/>
    <property type="match status" value="1"/>
</dbReference>
<comment type="caution">
    <text evidence="5">The sequence shown here is derived from an EMBL/GenBank/DDBJ whole genome shotgun (WGS) entry which is preliminary data.</text>
</comment>
<feature type="domain" description="Carbohydrate kinase PfkB" evidence="4">
    <location>
        <begin position="330"/>
        <end position="381"/>
    </location>
</feature>
<sequence length="423" mass="45264">MKHLILVGACYLDTILTYHSVLIVCSVPQFPEEDSKLRATALQVRRGGNCPNTVEVLQQLLLSGRGLASSSTQNQQDSAADIVAVTPPPSQQQQQLTLHLVSILPDVGSSATRKILSSFAAPPAPQPSPSYDSESMSESVTGATSATATSVDFSHCLYRKGHDETASSYIIRSGATGSRTIVNYSDLPDMTTDEFVNIVHDFVALQHKHSDDGSLRGFLGEDCWWHFEVLPGSTVSVEVEKPGREGLAELAAESDVVFYSKSWAESRGYTEPEACLRGELSNCKKASLMLCTWGSQGAGALFPSPAGASGGNNEQTAEVADPEYLHCSPSEVSETQTITVVDTIGAGDTFIAGILYGLLMAEPDATAASASTSATATTTTSHDRFWTQSWSQKEKKKQLLAFAVRLATKKVQMEGFAGILKGW</sequence>
<evidence type="ECO:0000256" key="3">
    <source>
        <dbReference type="SAM" id="MobiDB-lite"/>
    </source>
</evidence>
<evidence type="ECO:0000313" key="5">
    <source>
        <dbReference type="EMBL" id="KAK3350917.1"/>
    </source>
</evidence>
<evidence type="ECO:0000256" key="1">
    <source>
        <dbReference type="ARBA" id="ARBA00022679"/>
    </source>
</evidence>
<accession>A0AAE0MTZ5</accession>
<dbReference type="GO" id="GO:0004454">
    <property type="term" value="F:ketohexokinase activity"/>
    <property type="evidence" value="ECO:0007669"/>
    <property type="project" value="InterPro"/>
</dbReference>
<dbReference type="PANTHER" id="PTHR42774:SF3">
    <property type="entry name" value="KETOHEXOKINASE"/>
    <property type="match status" value="1"/>
</dbReference>
<evidence type="ECO:0000259" key="4">
    <source>
        <dbReference type="Pfam" id="PF00294"/>
    </source>
</evidence>